<dbReference type="Proteomes" id="UP000239872">
    <property type="component" value="Unassembled WGS sequence"/>
</dbReference>
<evidence type="ECO:0000256" key="1">
    <source>
        <dbReference type="SAM" id="MobiDB-lite"/>
    </source>
</evidence>
<sequence>MKKPIITAAMAIFLITSAIAQDTKKVQQPKKNITGQDSTSPNRSPKMIPTDTAGKRWNNVAPTNKNGTIQPKGINPDSSRVNGMPPKM</sequence>
<reference evidence="3 4" key="1">
    <citation type="submission" date="2018-01" db="EMBL/GenBank/DDBJ databases">
        <title>A novel member of the phylum Bacteroidetes isolated from glacier ice.</title>
        <authorList>
            <person name="Liu Q."/>
            <person name="Xin Y.-H."/>
        </authorList>
    </citation>
    <scope>NUCLEOTIDE SEQUENCE [LARGE SCALE GENOMIC DNA]</scope>
    <source>
        <strain evidence="3 4">RB1R16</strain>
    </source>
</reference>
<dbReference type="AlphaFoldDB" id="A0A2S7SYE3"/>
<dbReference type="RefSeq" id="WP_105038426.1">
    <property type="nucleotide sequence ID" value="NZ_PPSL01000002.1"/>
</dbReference>
<feature type="compositionally biased region" description="Polar residues" evidence="1">
    <location>
        <begin position="29"/>
        <end position="43"/>
    </location>
</feature>
<keyword evidence="2" id="KW-0732">Signal</keyword>
<feature type="compositionally biased region" description="Polar residues" evidence="1">
    <location>
        <begin position="60"/>
        <end position="69"/>
    </location>
</feature>
<accession>A0A2S7SYE3</accession>
<protein>
    <submittedName>
        <fullName evidence="3">Uncharacterized protein</fullName>
    </submittedName>
</protein>
<comment type="caution">
    <text evidence="3">The sequence shown here is derived from an EMBL/GenBank/DDBJ whole genome shotgun (WGS) entry which is preliminary data.</text>
</comment>
<feature type="signal peptide" evidence="2">
    <location>
        <begin position="1"/>
        <end position="20"/>
    </location>
</feature>
<gene>
    <name evidence="3" type="ORF">CJD36_007025</name>
</gene>
<feature type="region of interest" description="Disordered" evidence="1">
    <location>
        <begin position="20"/>
        <end position="88"/>
    </location>
</feature>
<evidence type="ECO:0000256" key="2">
    <source>
        <dbReference type="SAM" id="SignalP"/>
    </source>
</evidence>
<keyword evidence="4" id="KW-1185">Reference proteome</keyword>
<name>A0A2S7SYE3_9BACT</name>
<organism evidence="3 4">
    <name type="scientific">Flavipsychrobacter stenotrophus</name>
    <dbReference type="NCBI Taxonomy" id="2077091"/>
    <lineage>
        <taxon>Bacteria</taxon>
        <taxon>Pseudomonadati</taxon>
        <taxon>Bacteroidota</taxon>
        <taxon>Chitinophagia</taxon>
        <taxon>Chitinophagales</taxon>
        <taxon>Chitinophagaceae</taxon>
        <taxon>Flavipsychrobacter</taxon>
    </lineage>
</organism>
<evidence type="ECO:0000313" key="4">
    <source>
        <dbReference type="Proteomes" id="UP000239872"/>
    </source>
</evidence>
<dbReference type="EMBL" id="PPSL01000002">
    <property type="protein sequence ID" value="PQJ11546.1"/>
    <property type="molecule type" value="Genomic_DNA"/>
</dbReference>
<evidence type="ECO:0000313" key="3">
    <source>
        <dbReference type="EMBL" id="PQJ11546.1"/>
    </source>
</evidence>
<feature type="chain" id="PRO_5015454215" evidence="2">
    <location>
        <begin position="21"/>
        <end position="88"/>
    </location>
</feature>
<proteinExistence type="predicted"/>